<evidence type="ECO:0000313" key="1">
    <source>
        <dbReference type="EMBL" id="KAJ7749908.1"/>
    </source>
</evidence>
<proteinExistence type="predicted"/>
<dbReference type="AlphaFoldDB" id="A0AAD7N956"/>
<reference evidence="1" key="1">
    <citation type="submission" date="2023-03" db="EMBL/GenBank/DDBJ databases">
        <title>Massive genome expansion in bonnet fungi (Mycena s.s.) driven by repeated elements and novel gene families across ecological guilds.</title>
        <authorList>
            <consortium name="Lawrence Berkeley National Laboratory"/>
            <person name="Harder C.B."/>
            <person name="Miyauchi S."/>
            <person name="Viragh M."/>
            <person name="Kuo A."/>
            <person name="Thoen E."/>
            <person name="Andreopoulos B."/>
            <person name="Lu D."/>
            <person name="Skrede I."/>
            <person name="Drula E."/>
            <person name="Henrissat B."/>
            <person name="Morin E."/>
            <person name="Kohler A."/>
            <person name="Barry K."/>
            <person name="LaButti K."/>
            <person name="Morin E."/>
            <person name="Salamov A."/>
            <person name="Lipzen A."/>
            <person name="Mereny Z."/>
            <person name="Hegedus B."/>
            <person name="Baldrian P."/>
            <person name="Stursova M."/>
            <person name="Weitz H."/>
            <person name="Taylor A."/>
            <person name="Grigoriev I.V."/>
            <person name="Nagy L.G."/>
            <person name="Martin F."/>
            <person name="Kauserud H."/>
        </authorList>
    </citation>
    <scope>NUCLEOTIDE SEQUENCE</scope>
    <source>
        <strain evidence="1">CBHHK182m</strain>
    </source>
</reference>
<dbReference type="EMBL" id="JARKIB010000067">
    <property type="protein sequence ID" value="KAJ7749908.1"/>
    <property type="molecule type" value="Genomic_DNA"/>
</dbReference>
<sequence length="211" mass="23827">MKKKVQEVEHPKKKVTGLSARTRRTVYGEHKHILRARILVRVTRLRPYLARVALHLVQNDGGMGLSTGEILRLNILEVRTGTESFFGFWRGFFVQMDLEVIKPSARSRRTVHGEYKLILRARILCKSSYFVQARVRNLVSGSRHARFEFFCQSARVGIKDMIIISTPTISTCSLTEADTATWLISLAAASFELKAVAIGHIGIRSDITSQS</sequence>
<evidence type="ECO:0000313" key="2">
    <source>
        <dbReference type="Proteomes" id="UP001215598"/>
    </source>
</evidence>
<keyword evidence="2" id="KW-1185">Reference proteome</keyword>
<protein>
    <submittedName>
        <fullName evidence="1">Uncharacterized protein</fullName>
    </submittedName>
</protein>
<name>A0AAD7N956_9AGAR</name>
<accession>A0AAD7N956</accession>
<gene>
    <name evidence="1" type="ORF">B0H16DRAFT_1460937</name>
</gene>
<organism evidence="1 2">
    <name type="scientific">Mycena metata</name>
    <dbReference type="NCBI Taxonomy" id="1033252"/>
    <lineage>
        <taxon>Eukaryota</taxon>
        <taxon>Fungi</taxon>
        <taxon>Dikarya</taxon>
        <taxon>Basidiomycota</taxon>
        <taxon>Agaricomycotina</taxon>
        <taxon>Agaricomycetes</taxon>
        <taxon>Agaricomycetidae</taxon>
        <taxon>Agaricales</taxon>
        <taxon>Marasmiineae</taxon>
        <taxon>Mycenaceae</taxon>
        <taxon>Mycena</taxon>
    </lineage>
</organism>
<comment type="caution">
    <text evidence="1">The sequence shown here is derived from an EMBL/GenBank/DDBJ whole genome shotgun (WGS) entry which is preliminary data.</text>
</comment>
<dbReference type="Proteomes" id="UP001215598">
    <property type="component" value="Unassembled WGS sequence"/>
</dbReference>